<comment type="caution">
    <text evidence="1">The sequence shown here is derived from an EMBL/GenBank/DDBJ whole genome shotgun (WGS) entry which is preliminary data.</text>
</comment>
<dbReference type="OrthoDB" id="10050074at2759"/>
<gene>
    <name evidence="1" type="ORF">EVAR_79963_1</name>
</gene>
<name>A0A4C1Y1I5_EUMVA</name>
<proteinExistence type="predicted"/>
<evidence type="ECO:0000313" key="2">
    <source>
        <dbReference type="Proteomes" id="UP000299102"/>
    </source>
</evidence>
<dbReference type="GO" id="GO:0003964">
    <property type="term" value="F:RNA-directed DNA polymerase activity"/>
    <property type="evidence" value="ECO:0007669"/>
    <property type="project" value="UniProtKB-KW"/>
</dbReference>
<organism evidence="1 2">
    <name type="scientific">Eumeta variegata</name>
    <name type="common">Bagworm moth</name>
    <name type="synonym">Eumeta japonica</name>
    <dbReference type="NCBI Taxonomy" id="151549"/>
    <lineage>
        <taxon>Eukaryota</taxon>
        <taxon>Metazoa</taxon>
        <taxon>Ecdysozoa</taxon>
        <taxon>Arthropoda</taxon>
        <taxon>Hexapoda</taxon>
        <taxon>Insecta</taxon>
        <taxon>Pterygota</taxon>
        <taxon>Neoptera</taxon>
        <taxon>Endopterygota</taxon>
        <taxon>Lepidoptera</taxon>
        <taxon>Glossata</taxon>
        <taxon>Ditrysia</taxon>
        <taxon>Tineoidea</taxon>
        <taxon>Psychidae</taxon>
        <taxon>Oiketicinae</taxon>
        <taxon>Eumeta</taxon>
    </lineage>
</organism>
<evidence type="ECO:0000313" key="1">
    <source>
        <dbReference type="EMBL" id="GBP69728.1"/>
    </source>
</evidence>
<keyword evidence="1" id="KW-0808">Transferase</keyword>
<keyword evidence="2" id="KW-1185">Reference proteome</keyword>
<dbReference type="EMBL" id="BGZK01001050">
    <property type="protein sequence ID" value="GBP69728.1"/>
    <property type="molecule type" value="Genomic_DNA"/>
</dbReference>
<keyword evidence="1" id="KW-0548">Nucleotidyltransferase</keyword>
<keyword evidence="1" id="KW-0695">RNA-directed DNA polymerase</keyword>
<protein>
    <submittedName>
        <fullName evidence="1">RNA-directed DNA polymerase from mobile element jockey</fullName>
    </submittedName>
</protein>
<accession>A0A4C1Y1I5</accession>
<dbReference type="AlphaFoldDB" id="A0A4C1Y1I5"/>
<sequence>MLGRKSKLSLRNKCITYEMCIRAASPVFVYAAPKTLDRLKVIQNKFSRDATNAHLCVRNSILHRDLEFPTIAKFMKDVSKRFFEIMELHPDALLCSAASCEPT</sequence>
<reference evidence="1 2" key="1">
    <citation type="journal article" date="2019" name="Commun. Biol.">
        <title>The bagworm genome reveals a unique fibroin gene that provides high tensile strength.</title>
        <authorList>
            <person name="Kono N."/>
            <person name="Nakamura H."/>
            <person name="Ohtoshi R."/>
            <person name="Tomita M."/>
            <person name="Numata K."/>
            <person name="Arakawa K."/>
        </authorList>
    </citation>
    <scope>NUCLEOTIDE SEQUENCE [LARGE SCALE GENOMIC DNA]</scope>
</reference>
<dbReference type="Proteomes" id="UP000299102">
    <property type="component" value="Unassembled WGS sequence"/>
</dbReference>